<evidence type="ECO:0000256" key="5">
    <source>
        <dbReference type="RuleBase" id="RU367093"/>
    </source>
</evidence>
<dbReference type="PANTHER" id="PTHR31828">
    <property type="entry name" value="PHOSPHOLIPASE A1-IIGAMMA"/>
    <property type="match status" value="1"/>
</dbReference>
<evidence type="ECO:0000256" key="2">
    <source>
        <dbReference type="ARBA" id="ARBA00022801"/>
    </source>
</evidence>
<gene>
    <name evidence="7" type="ORF">FEM48_Zijuj05G0073400</name>
</gene>
<keyword evidence="2 5" id="KW-0378">Hydrolase</keyword>
<evidence type="ECO:0000313" key="8">
    <source>
        <dbReference type="Proteomes" id="UP000813462"/>
    </source>
</evidence>
<organism evidence="7 8">
    <name type="scientific">Ziziphus jujuba var. spinosa</name>
    <dbReference type="NCBI Taxonomy" id="714518"/>
    <lineage>
        <taxon>Eukaryota</taxon>
        <taxon>Viridiplantae</taxon>
        <taxon>Streptophyta</taxon>
        <taxon>Embryophyta</taxon>
        <taxon>Tracheophyta</taxon>
        <taxon>Spermatophyta</taxon>
        <taxon>Magnoliopsida</taxon>
        <taxon>eudicotyledons</taxon>
        <taxon>Gunneridae</taxon>
        <taxon>Pentapetalae</taxon>
        <taxon>rosids</taxon>
        <taxon>fabids</taxon>
        <taxon>Rosales</taxon>
        <taxon>Rhamnaceae</taxon>
        <taxon>Paliureae</taxon>
        <taxon>Ziziphus</taxon>
    </lineage>
</organism>
<dbReference type="EC" id="3.1.1.-" evidence="5"/>
<sequence>MENLFNPARIPSISTLTPKYCGTCKYEGAHFFEKMDMADRGYKNQADICMQNLKHQPSEFLEEVENKQHLEQACKLDGIHSGSNRYEDEIKQPAHFRDGLDDDSIIKIKILFYDLYTKKKQACKYCSYSAREQVLAELKRLIELYRKGEEEGEISITITGHSLWSKTIKKDIALVNKNCDLLMINEYGVPPNWRQDENKGMLRNSDGRWVLPERPTIDAHPPDMAHHLPQVILLKINASSP</sequence>
<evidence type="ECO:0000313" key="7">
    <source>
        <dbReference type="EMBL" id="KAH7528449.1"/>
    </source>
</evidence>
<dbReference type="InterPro" id="IPR002921">
    <property type="entry name" value="Fungal_lipase-type"/>
</dbReference>
<proteinExistence type="inferred from homology"/>
<dbReference type="InterPro" id="IPR029058">
    <property type="entry name" value="AB_hydrolase_fold"/>
</dbReference>
<reference evidence="7" key="1">
    <citation type="journal article" date="2021" name="Front. Plant Sci.">
        <title>Chromosome-Scale Genome Assembly for Chinese Sour Jujube and Insights Into Its Genome Evolution and Domestication Signature.</title>
        <authorList>
            <person name="Shen L.-Y."/>
            <person name="Luo H."/>
            <person name="Wang X.-L."/>
            <person name="Wang X.-M."/>
            <person name="Qiu X.-J."/>
            <person name="Liu H."/>
            <person name="Zhou S.-S."/>
            <person name="Jia K.-H."/>
            <person name="Nie S."/>
            <person name="Bao Y.-T."/>
            <person name="Zhang R.-G."/>
            <person name="Yun Q.-Z."/>
            <person name="Chai Y.-H."/>
            <person name="Lu J.-Y."/>
            <person name="Li Y."/>
            <person name="Zhao S.-W."/>
            <person name="Mao J.-F."/>
            <person name="Jia S.-G."/>
            <person name="Mao Y.-M."/>
        </authorList>
    </citation>
    <scope>NUCLEOTIDE SEQUENCE</scope>
    <source>
        <strain evidence="7">AT0</strain>
        <tissue evidence="7">Leaf</tissue>
    </source>
</reference>
<evidence type="ECO:0000256" key="1">
    <source>
        <dbReference type="ARBA" id="ARBA00010701"/>
    </source>
</evidence>
<dbReference type="GO" id="GO:0016042">
    <property type="term" value="P:lipid catabolic process"/>
    <property type="evidence" value="ECO:0007669"/>
    <property type="project" value="UniProtKB-UniRule"/>
</dbReference>
<keyword evidence="3 5" id="KW-0442">Lipid degradation</keyword>
<evidence type="ECO:0000259" key="6">
    <source>
        <dbReference type="Pfam" id="PF01764"/>
    </source>
</evidence>
<keyword evidence="4 5" id="KW-0443">Lipid metabolism</keyword>
<accession>A0A978VDL0</accession>
<dbReference type="AlphaFoldDB" id="A0A978VDL0"/>
<comment type="function">
    <text evidence="5">Acylhydrolase that catalyzes the hydrolysis of phospholipids at the sn-1 position.</text>
</comment>
<comment type="similarity">
    <text evidence="1 5">Belongs to the AB hydrolase superfamily. Lipase family.</text>
</comment>
<comment type="caution">
    <text evidence="7">The sequence shown here is derived from an EMBL/GenBank/DDBJ whole genome shotgun (WGS) entry which is preliminary data.</text>
</comment>
<evidence type="ECO:0000256" key="3">
    <source>
        <dbReference type="ARBA" id="ARBA00022963"/>
    </source>
</evidence>
<dbReference type="InterPro" id="IPR033556">
    <property type="entry name" value="PLA"/>
</dbReference>
<name>A0A978VDL0_ZIZJJ</name>
<dbReference type="EMBL" id="JAEACU010000005">
    <property type="protein sequence ID" value="KAH7528449.1"/>
    <property type="molecule type" value="Genomic_DNA"/>
</dbReference>
<dbReference type="PANTHER" id="PTHR31828:SF1">
    <property type="entry name" value="PHOSPHOLIPASE A1-IIGAMMA"/>
    <property type="match status" value="1"/>
</dbReference>
<dbReference type="Proteomes" id="UP000813462">
    <property type="component" value="Unassembled WGS sequence"/>
</dbReference>
<protein>
    <recommendedName>
        <fullName evidence="5">Phospholipase A1</fullName>
        <ecNumber evidence="5">3.1.1.-</ecNumber>
    </recommendedName>
</protein>
<dbReference type="Gene3D" id="3.40.50.1820">
    <property type="entry name" value="alpha/beta hydrolase"/>
    <property type="match status" value="2"/>
</dbReference>
<dbReference type="Pfam" id="PF01764">
    <property type="entry name" value="Lipase_3"/>
    <property type="match status" value="1"/>
</dbReference>
<evidence type="ECO:0000256" key="4">
    <source>
        <dbReference type="ARBA" id="ARBA00023098"/>
    </source>
</evidence>
<feature type="domain" description="Fungal lipase-type" evidence="6">
    <location>
        <begin position="102"/>
        <end position="163"/>
    </location>
</feature>
<dbReference type="GO" id="GO:0008970">
    <property type="term" value="F:phospholipase A1 activity"/>
    <property type="evidence" value="ECO:0007669"/>
    <property type="project" value="UniProtKB-UniRule"/>
</dbReference>